<dbReference type="Pfam" id="PF02816">
    <property type="entry name" value="Alpha_kinase"/>
    <property type="match status" value="1"/>
</dbReference>
<feature type="domain" description="Alpha-type protein kinase" evidence="6">
    <location>
        <begin position="104"/>
        <end position="355"/>
    </location>
</feature>
<dbReference type="GO" id="GO:0005524">
    <property type="term" value="F:ATP binding"/>
    <property type="evidence" value="ECO:0007669"/>
    <property type="project" value="UniProtKB-KW"/>
</dbReference>
<keyword evidence="5" id="KW-0067">ATP-binding</keyword>
<evidence type="ECO:0000256" key="1">
    <source>
        <dbReference type="ARBA" id="ARBA00022527"/>
    </source>
</evidence>
<evidence type="ECO:0000313" key="8">
    <source>
        <dbReference type="Proteomes" id="UP001218218"/>
    </source>
</evidence>
<keyword evidence="1" id="KW-0723">Serine/threonine-protein kinase</keyword>
<evidence type="ECO:0000256" key="5">
    <source>
        <dbReference type="ARBA" id="ARBA00022840"/>
    </source>
</evidence>
<name>A0AAD7AQ60_9AGAR</name>
<proteinExistence type="predicted"/>
<organism evidence="7 8">
    <name type="scientific">Mycena albidolilacea</name>
    <dbReference type="NCBI Taxonomy" id="1033008"/>
    <lineage>
        <taxon>Eukaryota</taxon>
        <taxon>Fungi</taxon>
        <taxon>Dikarya</taxon>
        <taxon>Basidiomycota</taxon>
        <taxon>Agaricomycotina</taxon>
        <taxon>Agaricomycetes</taxon>
        <taxon>Agaricomycetidae</taxon>
        <taxon>Agaricales</taxon>
        <taxon>Marasmiineae</taxon>
        <taxon>Mycenaceae</taxon>
        <taxon>Mycena</taxon>
    </lineage>
</organism>
<accession>A0AAD7AQ60</accession>
<dbReference type="SUPFAM" id="SSF56112">
    <property type="entry name" value="Protein kinase-like (PK-like)"/>
    <property type="match status" value="1"/>
</dbReference>
<keyword evidence="4 7" id="KW-0418">Kinase</keyword>
<dbReference type="PANTHER" id="PTHR45992">
    <property type="entry name" value="EUKARYOTIC ELONGATION FACTOR 2 KINASE-RELATED"/>
    <property type="match status" value="1"/>
</dbReference>
<keyword evidence="8" id="KW-1185">Reference proteome</keyword>
<dbReference type="GO" id="GO:0004674">
    <property type="term" value="F:protein serine/threonine kinase activity"/>
    <property type="evidence" value="ECO:0007669"/>
    <property type="project" value="UniProtKB-KW"/>
</dbReference>
<evidence type="ECO:0000259" key="6">
    <source>
        <dbReference type="PROSITE" id="PS51158"/>
    </source>
</evidence>
<dbReference type="EMBL" id="JARIHO010000003">
    <property type="protein sequence ID" value="KAJ7364759.1"/>
    <property type="molecule type" value="Genomic_DNA"/>
</dbReference>
<dbReference type="InterPro" id="IPR011009">
    <property type="entry name" value="Kinase-like_dom_sf"/>
</dbReference>
<dbReference type="PROSITE" id="PS51158">
    <property type="entry name" value="ALPHA_KINASE"/>
    <property type="match status" value="1"/>
</dbReference>
<evidence type="ECO:0000313" key="7">
    <source>
        <dbReference type="EMBL" id="KAJ7364759.1"/>
    </source>
</evidence>
<evidence type="ECO:0000256" key="3">
    <source>
        <dbReference type="ARBA" id="ARBA00022741"/>
    </source>
</evidence>
<reference evidence="7" key="1">
    <citation type="submission" date="2023-03" db="EMBL/GenBank/DDBJ databases">
        <title>Massive genome expansion in bonnet fungi (Mycena s.s.) driven by repeated elements and novel gene families across ecological guilds.</title>
        <authorList>
            <consortium name="Lawrence Berkeley National Laboratory"/>
            <person name="Harder C.B."/>
            <person name="Miyauchi S."/>
            <person name="Viragh M."/>
            <person name="Kuo A."/>
            <person name="Thoen E."/>
            <person name="Andreopoulos B."/>
            <person name="Lu D."/>
            <person name="Skrede I."/>
            <person name="Drula E."/>
            <person name="Henrissat B."/>
            <person name="Morin E."/>
            <person name="Kohler A."/>
            <person name="Barry K."/>
            <person name="LaButti K."/>
            <person name="Morin E."/>
            <person name="Salamov A."/>
            <person name="Lipzen A."/>
            <person name="Mereny Z."/>
            <person name="Hegedus B."/>
            <person name="Baldrian P."/>
            <person name="Stursova M."/>
            <person name="Weitz H."/>
            <person name="Taylor A."/>
            <person name="Grigoriev I.V."/>
            <person name="Nagy L.G."/>
            <person name="Martin F."/>
            <person name="Kauserud H."/>
        </authorList>
    </citation>
    <scope>NUCLEOTIDE SEQUENCE</scope>
    <source>
        <strain evidence="7">CBHHK002</strain>
    </source>
</reference>
<dbReference type="InterPro" id="IPR004166">
    <property type="entry name" value="a-kinase_dom"/>
</dbReference>
<dbReference type="Proteomes" id="UP001218218">
    <property type="component" value="Unassembled WGS sequence"/>
</dbReference>
<gene>
    <name evidence="7" type="ORF">DFH08DRAFT_950319</name>
</gene>
<evidence type="ECO:0000256" key="2">
    <source>
        <dbReference type="ARBA" id="ARBA00022679"/>
    </source>
</evidence>
<sequence>MREFIQQHLAVPAAQVVPAAHKAAAKKYGVWPAVMYLELHVHADLYTARTNEAVQIGTALTAAKRKLDVEDGQGPKRSRTTATIPYLLSFNPRTDHVDPPAQTKVNLIVIEASSDVNGKVELDESTQHPLPDPTYIHNKSFAHGTMKLISPSGENMPEITFVMKQFFQVSSDAEPVSPENNKTFLREEFYECGALNEVDLDLSLTATDIWLATELLPEEESKTCPAAGLDDLAEADMADVRETGVAWLVEPLHVGAVQKFSGTLNHKSKALTTRLAATINTFVNFVYHSSQKSLVLCDVQTMKAKGELKNVIPDSMAHTLKGKSGPGDHGKDGIKNFLATHKCNSKCEALGLDELDSDDEESNKE</sequence>
<keyword evidence="2" id="KW-0808">Transferase</keyword>
<keyword evidence="3" id="KW-0547">Nucleotide-binding</keyword>
<dbReference type="Gene3D" id="3.20.200.10">
    <property type="entry name" value="MHCK/EF2 kinase"/>
    <property type="match status" value="1"/>
</dbReference>
<protein>
    <submittedName>
        <fullName evidence="7">Kinase-like domain-containing protein</fullName>
    </submittedName>
</protein>
<dbReference type="InterPro" id="IPR051852">
    <property type="entry name" value="Alpha-type_PK"/>
</dbReference>
<comment type="caution">
    <text evidence="7">The sequence shown here is derived from an EMBL/GenBank/DDBJ whole genome shotgun (WGS) entry which is preliminary data.</text>
</comment>
<evidence type="ECO:0000256" key="4">
    <source>
        <dbReference type="ARBA" id="ARBA00022777"/>
    </source>
</evidence>
<dbReference type="AlphaFoldDB" id="A0AAD7AQ60"/>